<sequence length="68" mass="7934">MSGCRKRKCLNKFRRPLRRRDMLTRMLVDLGMTYAESFGGLKAIAFLREKNVPEPVIARVIGDDYPLY</sequence>
<evidence type="ECO:0000313" key="2">
    <source>
        <dbReference type="Proteomes" id="UP000643610"/>
    </source>
</evidence>
<proteinExistence type="predicted"/>
<organism evidence="1 2">
    <name type="scientific">Undibacterium amnicola</name>
    <dbReference type="NCBI Taxonomy" id="1834038"/>
    <lineage>
        <taxon>Bacteria</taxon>
        <taxon>Pseudomonadati</taxon>
        <taxon>Pseudomonadota</taxon>
        <taxon>Betaproteobacteria</taxon>
        <taxon>Burkholderiales</taxon>
        <taxon>Oxalobacteraceae</taxon>
        <taxon>Undibacterium</taxon>
    </lineage>
</organism>
<accession>A0ABR6XSU2</accession>
<dbReference type="Proteomes" id="UP000643610">
    <property type="component" value="Unassembled WGS sequence"/>
</dbReference>
<dbReference type="EMBL" id="JACOFU010000005">
    <property type="protein sequence ID" value="MBC3832544.1"/>
    <property type="molecule type" value="Genomic_DNA"/>
</dbReference>
<name>A0ABR6XSU2_9BURK</name>
<evidence type="ECO:0000313" key="1">
    <source>
        <dbReference type="EMBL" id="MBC3832544.1"/>
    </source>
</evidence>
<gene>
    <name evidence="1" type="ORF">H8K33_13635</name>
</gene>
<keyword evidence="2" id="KW-1185">Reference proteome</keyword>
<comment type="caution">
    <text evidence="1">The sequence shown here is derived from an EMBL/GenBank/DDBJ whole genome shotgun (WGS) entry which is preliminary data.</text>
</comment>
<protein>
    <submittedName>
        <fullName evidence="1">Uncharacterized protein</fullName>
    </submittedName>
</protein>
<reference evidence="1 2" key="1">
    <citation type="submission" date="2020-08" db="EMBL/GenBank/DDBJ databases">
        <title>Novel species isolated from subtropical streams in China.</title>
        <authorList>
            <person name="Lu H."/>
        </authorList>
    </citation>
    <scope>NUCLEOTIDE SEQUENCE [LARGE SCALE GENOMIC DNA]</scope>
    <source>
        <strain evidence="1 2">KCTC 52442</strain>
    </source>
</reference>
<dbReference type="RefSeq" id="WP_186891585.1">
    <property type="nucleotide sequence ID" value="NZ_JACOFU010000005.1"/>
</dbReference>